<comment type="pathway">
    <text evidence="5">Cofactor biosynthesis; adenosylcobalamin biosynthesis; cob(II)yrinate a,c-diamide from sirohydrochlorin (anaerobic route): step 6/10.</text>
</comment>
<dbReference type="InterPro" id="IPR036074">
    <property type="entry name" value="CbiD_sf"/>
</dbReference>
<evidence type="ECO:0000313" key="6">
    <source>
        <dbReference type="EMBL" id="SFW35181.1"/>
    </source>
</evidence>
<name>A0A1K1NIU0_RUMFL</name>
<dbReference type="EC" id="2.1.1.195" evidence="5"/>
<gene>
    <name evidence="5" type="primary">cbiD</name>
    <name evidence="6" type="ORF">SAMN02910280_2045</name>
</gene>
<dbReference type="Gene3D" id="3.30.2110.10">
    <property type="entry name" value="CbiD-like"/>
    <property type="match status" value="1"/>
</dbReference>
<dbReference type="Pfam" id="PF01888">
    <property type="entry name" value="CbiD"/>
    <property type="match status" value="1"/>
</dbReference>
<dbReference type="HAMAP" id="MF_00787">
    <property type="entry name" value="CbiD"/>
    <property type="match status" value="1"/>
</dbReference>
<comment type="function">
    <text evidence="5">Catalyzes the methylation of C-1 in cobalt-precorrin-5B to form cobalt-precorrin-6A.</text>
</comment>
<dbReference type="PIRSF" id="PIRSF026782">
    <property type="entry name" value="CbiD"/>
    <property type="match status" value="1"/>
</dbReference>
<sequence length="375" mass="39790">MEERFIYCGTKKMRCGYTTGSCAAAAARAAAEALLTGQEVKSAEILLPKGERLSLDISKCIINDGTAACTVIKDSGDDPDITNGIEITAEVSLADSAVKIIGGKGVGTVTKAGLDQPVGEAAINSVPRKMISQAVSEAAEMHEYCGGFRVVISVPQGEELAEKTFNPRIGIVGGISIIGTTGIVEPMSSSALIETIRTEANIRRKEGRNVLVLTVGNYSERFISQNLPQLSGQCVMCSNFIGDAIDIGITLGFKNILIYGHIGKMVKLGSGIMNTHSSYADGRMETLIACGALAGLDNSLLCRLNDCATADAALDILYESGQAQKLLDVLTERIHGYLQARTKGEAKTGAVIFSYQHDMLLKTQYADEILDLAVK</sequence>
<dbReference type="RefSeq" id="WP_072300296.1">
    <property type="nucleotide sequence ID" value="NZ_FPIP01000004.1"/>
</dbReference>
<comment type="catalytic activity">
    <reaction evidence="5">
        <text>Co-precorrin-5B + S-adenosyl-L-methionine = Co-precorrin-6A + S-adenosyl-L-homocysteine</text>
        <dbReference type="Rhea" id="RHEA:26285"/>
        <dbReference type="ChEBI" id="CHEBI:57856"/>
        <dbReference type="ChEBI" id="CHEBI:59789"/>
        <dbReference type="ChEBI" id="CHEBI:60063"/>
        <dbReference type="ChEBI" id="CHEBI:60064"/>
        <dbReference type="EC" id="2.1.1.195"/>
    </reaction>
</comment>
<evidence type="ECO:0000256" key="2">
    <source>
        <dbReference type="ARBA" id="ARBA00022603"/>
    </source>
</evidence>
<keyword evidence="2 5" id="KW-0489">Methyltransferase</keyword>
<comment type="similarity">
    <text evidence="5">Belongs to the CbiD family.</text>
</comment>
<keyword evidence="4 5" id="KW-0949">S-adenosyl-L-methionine</keyword>
<reference evidence="6 7" key="1">
    <citation type="submission" date="2016-11" db="EMBL/GenBank/DDBJ databases">
        <authorList>
            <person name="Jaros S."/>
            <person name="Januszkiewicz K."/>
            <person name="Wedrychowicz H."/>
        </authorList>
    </citation>
    <scope>NUCLEOTIDE SEQUENCE [LARGE SCALE GENOMIC DNA]</scope>
    <source>
        <strain evidence="6 7">YL228</strain>
    </source>
</reference>
<evidence type="ECO:0000256" key="4">
    <source>
        <dbReference type="ARBA" id="ARBA00022691"/>
    </source>
</evidence>
<protein>
    <recommendedName>
        <fullName evidence="5">Cobalt-precorrin-5B C(1)-methyltransferase</fullName>
        <ecNumber evidence="5">2.1.1.195</ecNumber>
    </recommendedName>
    <alternativeName>
        <fullName evidence="5">Cobalt-precorrin-6A synthase</fullName>
    </alternativeName>
</protein>
<dbReference type="InterPro" id="IPR002748">
    <property type="entry name" value="CbiD"/>
</dbReference>
<dbReference type="PANTHER" id="PTHR35863:SF1">
    <property type="entry name" value="COBALT-PRECORRIN-5B C(1)-METHYLTRANSFERASE"/>
    <property type="match status" value="1"/>
</dbReference>
<keyword evidence="3 5" id="KW-0808">Transferase</keyword>
<evidence type="ECO:0000256" key="5">
    <source>
        <dbReference type="HAMAP-Rule" id="MF_00787"/>
    </source>
</evidence>
<dbReference type="Proteomes" id="UP000183461">
    <property type="component" value="Unassembled WGS sequence"/>
</dbReference>
<evidence type="ECO:0000256" key="1">
    <source>
        <dbReference type="ARBA" id="ARBA00022573"/>
    </source>
</evidence>
<keyword evidence="1 5" id="KW-0169">Cobalamin biosynthesis</keyword>
<dbReference type="GO" id="GO:0019251">
    <property type="term" value="P:anaerobic cobalamin biosynthetic process"/>
    <property type="evidence" value="ECO:0007669"/>
    <property type="project" value="UniProtKB-UniRule"/>
</dbReference>
<dbReference type="GO" id="GO:0043780">
    <property type="term" value="F:cobalt-precorrin-5B C1-methyltransferase activity"/>
    <property type="evidence" value="ECO:0007669"/>
    <property type="project" value="RHEA"/>
</dbReference>
<dbReference type="PANTHER" id="PTHR35863">
    <property type="entry name" value="COBALT-PRECORRIN-5B C(1)-METHYLTRANSFERASE"/>
    <property type="match status" value="1"/>
</dbReference>
<evidence type="ECO:0000256" key="3">
    <source>
        <dbReference type="ARBA" id="ARBA00022679"/>
    </source>
</evidence>
<dbReference type="SUPFAM" id="SSF111342">
    <property type="entry name" value="CbiD-like"/>
    <property type="match status" value="1"/>
</dbReference>
<proteinExistence type="inferred from homology"/>
<dbReference type="UniPathway" id="UPA00148">
    <property type="reaction ID" value="UER00227"/>
</dbReference>
<dbReference type="AlphaFoldDB" id="A0A1K1NIU0"/>
<accession>A0A1K1NIU0</accession>
<dbReference type="EMBL" id="FPIP01000004">
    <property type="protein sequence ID" value="SFW35181.1"/>
    <property type="molecule type" value="Genomic_DNA"/>
</dbReference>
<dbReference type="NCBIfam" id="TIGR00312">
    <property type="entry name" value="cbiD"/>
    <property type="match status" value="1"/>
</dbReference>
<dbReference type="GO" id="GO:0032259">
    <property type="term" value="P:methylation"/>
    <property type="evidence" value="ECO:0007669"/>
    <property type="project" value="UniProtKB-KW"/>
</dbReference>
<organism evidence="6 7">
    <name type="scientific">Ruminococcus flavefaciens</name>
    <dbReference type="NCBI Taxonomy" id="1265"/>
    <lineage>
        <taxon>Bacteria</taxon>
        <taxon>Bacillati</taxon>
        <taxon>Bacillota</taxon>
        <taxon>Clostridia</taxon>
        <taxon>Eubacteriales</taxon>
        <taxon>Oscillospiraceae</taxon>
        <taxon>Ruminococcus</taxon>
    </lineage>
</organism>
<evidence type="ECO:0000313" key="7">
    <source>
        <dbReference type="Proteomes" id="UP000183461"/>
    </source>
</evidence>